<dbReference type="PIRSF" id="PIRSF002741">
    <property type="entry name" value="MppA"/>
    <property type="match status" value="1"/>
</dbReference>
<evidence type="ECO:0000256" key="1">
    <source>
        <dbReference type="SAM" id="SignalP"/>
    </source>
</evidence>
<protein>
    <submittedName>
        <fullName evidence="3">Peptide/nickel transport system substrate-binding protein</fullName>
    </submittedName>
</protein>
<dbReference type="GO" id="GO:1904680">
    <property type="term" value="F:peptide transmembrane transporter activity"/>
    <property type="evidence" value="ECO:0007669"/>
    <property type="project" value="TreeGrafter"/>
</dbReference>
<reference evidence="4" key="1">
    <citation type="submission" date="2016-10" db="EMBL/GenBank/DDBJ databases">
        <authorList>
            <person name="Varghese N."/>
            <person name="Submissions S."/>
        </authorList>
    </citation>
    <scope>NUCLEOTIDE SEQUENCE [LARGE SCALE GENOMIC DNA]</scope>
    <source>
        <strain evidence="4">DSM 45237</strain>
    </source>
</reference>
<evidence type="ECO:0000259" key="2">
    <source>
        <dbReference type="Pfam" id="PF00496"/>
    </source>
</evidence>
<dbReference type="AlphaFoldDB" id="A0A1H5L5K2"/>
<name>A0A1H5L5K2_9ACTN</name>
<dbReference type="GO" id="GO:0015833">
    <property type="term" value="P:peptide transport"/>
    <property type="evidence" value="ECO:0007669"/>
    <property type="project" value="TreeGrafter"/>
</dbReference>
<accession>A0A1H5L5K2</accession>
<evidence type="ECO:0000313" key="3">
    <source>
        <dbReference type="EMBL" id="SEE72250.1"/>
    </source>
</evidence>
<dbReference type="Gene3D" id="3.40.190.10">
    <property type="entry name" value="Periplasmic binding protein-like II"/>
    <property type="match status" value="1"/>
</dbReference>
<dbReference type="PANTHER" id="PTHR30290">
    <property type="entry name" value="PERIPLASMIC BINDING COMPONENT OF ABC TRANSPORTER"/>
    <property type="match status" value="1"/>
</dbReference>
<dbReference type="InterPro" id="IPR030678">
    <property type="entry name" value="Peptide/Ni-bd"/>
</dbReference>
<dbReference type="GO" id="GO:0043190">
    <property type="term" value="C:ATP-binding cassette (ABC) transporter complex"/>
    <property type="evidence" value="ECO:0007669"/>
    <property type="project" value="InterPro"/>
</dbReference>
<dbReference type="PROSITE" id="PS51257">
    <property type="entry name" value="PROKAR_LIPOPROTEIN"/>
    <property type="match status" value="1"/>
</dbReference>
<keyword evidence="4" id="KW-1185">Reference proteome</keyword>
<dbReference type="EMBL" id="FNUC01000003">
    <property type="protein sequence ID" value="SEE72250.1"/>
    <property type="molecule type" value="Genomic_DNA"/>
</dbReference>
<proteinExistence type="predicted"/>
<dbReference type="OrthoDB" id="5240629at2"/>
<dbReference type="GO" id="GO:0042597">
    <property type="term" value="C:periplasmic space"/>
    <property type="evidence" value="ECO:0007669"/>
    <property type="project" value="UniProtKB-ARBA"/>
</dbReference>
<dbReference type="RefSeq" id="WP_069115150.1">
    <property type="nucleotide sequence ID" value="NZ_FNUC01000003.1"/>
</dbReference>
<dbReference type="InterPro" id="IPR000914">
    <property type="entry name" value="SBP_5_dom"/>
</dbReference>
<dbReference type="InterPro" id="IPR039424">
    <property type="entry name" value="SBP_5"/>
</dbReference>
<dbReference type="STRING" id="561176.SAMN04488561_2420"/>
<dbReference type="Pfam" id="PF00496">
    <property type="entry name" value="SBP_bac_5"/>
    <property type="match status" value="1"/>
</dbReference>
<feature type="signal peptide" evidence="1">
    <location>
        <begin position="1"/>
        <end position="21"/>
    </location>
</feature>
<dbReference type="SUPFAM" id="SSF53850">
    <property type="entry name" value="Periplasmic binding protein-like II"/>
    <property type="match status" value="1"/>
</dbReference>
<feature type="chain" id="PRO_5039208952" evidence="1">
    <location>
        <begin position="22"/>
        <end position="534"/>
    </location>
</feature>
<dbReference type="Gene3D" id="3.10.105.10">
    <property type="entry name" value="Dipeptide-binding Protein, Domain 3"/>
    <property type="match status" value="1"/>
</dbReference>
<organism evidence="3 4">
    <name type="scientific">Jiangella alba</name>
    <dbReference type="NCBI Taxonomy" id="561176"/>
    <lineage>
        <taxon>Bacteria</taxon>
        <taxon>Bacillati</taxon>
        <taxon>Actinomycetota</taxon>
        <taxon>Actinomycetes</taxon>
        <taxon>Jiangellales</taxon>
        <taxon>Jiangellaceae</taxon>
        <taxon>Jiangella</taxon>
    </lineage>
</organism>
<evidence type="ECO:0000313" key="4">
    <source>
        <dbReference type="Proteomes" id="UP000181980"/>
    </source>
</evidence>
<feature type="domain" description="Solute-binding protein family 5" evidence="2">
    <location>
        <begin position="86"/>
        <end position="455"/>
    </location>
</feature>
<keyword evidence="1" id="KW-0732">Signal</keyword>
<gene>
    <name evidence="3" type="ORF">SAMN04488561_2420</name>
</gene>
<dbReference type="Proteomes" id="UP000181980">
    <property type="component" value="Unassembled WGS sequence"/>
</dbReference>
<sequence length="534" mass="54903">MVRNRSVRISVLALCTTVAVAGCAGESSSGDSTGGSSGEYADGGSLTIAIDSDPGALDPQRSVNSVNLMMSVFAYDTPVKLLDSGEVAPSVVTSWSGEGTSYTLTVRDGVTCSDGSPMDAQTVADNINYVADAANASPMLGVAVPAAATATGDNAAGTVEVTLESGAPFFLQNLAELPLVCAPGLQDRDSMTAASAGSGPFVLSKALPGNEYEYTLRDGYAWGLDGASTDEPGLPETITFRVVESATTTANLMLSGEVNLAQLGGTDMQRLEAGGLFSDGGVIVADELTFNQAPGEPTADVEVRRALVAALDMDELAQVSTGGLGERANGLLTDPKICSGDTVTPNLPAYDPEAAATMLDDAGWEVGDDGLRGKDGAPLSVLFVYDNEDPETAATAEYIGQKWGELGVEVTLNGQSFTERSDVVFGGKGPWTATLINLGVSNPATLMPFFSGPTPADGINYGSMSNDVYESSIGAAQSKAGTDGCDDWNAGEGALIKDADITPISVVPYLYWGNGVEFDVVARILEPTSLRVLA</sequence>